<dbReference type="InterPro" id="IPR002711">
    <property type="entry name" value="HNH"/>
</dbReference>
<dbReference type="InterPro" id="IPR025960">
    <property type="entry name" value="RVT_N"/>
</dbReference>
<organism evidence="3">
    <name type="scientific">Enterobacter cloacae</name>
    <dbReference type="NCBI Taxonomy" id="550"/>
    <lineage>
        <taxon>Bacteria</taxon>
        <taxon>Pseudomonadati</taxon>
        <taxon>Pseudomonadota</taxon>
        <taxon>Gammaproteobacteria</taxon>
        <taxon>Enterobacterales</taxon>
        <taxon>Enterobacteriaceae</taxon>
        <taxon>Enterobacter</taxon>
        <taxon>Enterobacter cloacae complex</taxon>
    </lineage>
</organism>
<keyword evidence="3" id="KW-0614">Plasmid</keyword>
<dbReference type="Pfam" id="PF01844">
    <property type="entry name" value="HNH"/>
    <property type="match status" value="1"/>
</dbReference>
<dbReference type="SMART" id="SM00507">
    <property type="entry name" value="HNHc"/>
    <property type="match status" value="1"/>
</dbReference>
<feature type="domain" description="Reverse transcriptase" evidence="2">
    <location>
        <begin position="96"/>
        <end position="332"/>
    </location>
</feature>
<evidence type="ECO:0000256" key="1">
    <source>
        <dbReference type="ARBA" id="ARBA00034120"/>
    </source>
</evidence>
<gene>
    <name evidence="3" type="ORF">PIMI5_00094</name>
</gene>
<dbReference type="Pfam" id="PF08388">
    <property type="entry name" value="GIIM"/>
    <property type="match status" value="1"/>
</dbReference>
<dbReference type="NCBIfam" id="TIGR04416">
    <property type="entry name" value="group_II_RT_mat"/>
    <property type="match status" value="1"/>
</dbReference>
<dbReference type="RefSeq" id="WP_172689247.1">
    <property type="nucleotide sequence ID" value="NZ_KX858825.1"/>
</dbReference>
<protein>
    <submittedName>
        <fullName evidence="3">Group II intron-encoded reverse transcriptase maturase</fullName>
    </submittedName>
</protein>
<accession>A0A1S6XYB6</accession>
<dbReference type="EMBL" id="KX858825">
    <property type="protein sequence ID" value="AQX35407.1"/>
    <property type="molecule type" value="Genomic_DNA"/>
</dbReference>
<dbReference type="PANTHER" id="PTHR34047:SF10">
    <property type="entry name" value="GROUP II INTRON-ASSOCIATED OPEN READING FRAME"/>
    <property type="match status" value="1"/>
</dbReference>
<proteinExistence type="inferred from homology"/>
<dbReference type="InterPro" id="IPR030931">
    <property type="entry name" value="Group_II_RT_mat"/>
</dbReference>
<dbReference type="CDD" id="cd00085">
    <property type="entry name" value="HNHc"/>
    <property type="match status" value="1"/>
</dbReference>
<dbReference type="InterPro" id="IPR013597">
    <property type="entry name" value="Mat_intron_G2"/>
</dbReference>
<keyword evidence="3" id="KW-0808">Transferase</keyword>
<dbReference type="PANTHER" id="PTHR34047">
    <property type="entry name" value="NUCLEAR INTRON MATURASE 1, MITOCHONDRIAL-RELATED"/>
    <property type="match status" value="1"/>
</dbReference>
<dbReference type="GO" id="GO:0004519">
    <property type="term" value="F:endonuclease activity"/>
    <property type="evidence" value="ECO:0007669"/>
    <property type="project" value="InterPro"/>
</dbReference>
<dbReference type="InterPro" id="IPR003615">
    <property type="entry name" value="HNH_nuc"/>
</dbReference>
<dbReference type="Gene3D" id="1.10.30.50">
    <property type="match status" value="1"/>
</dbReference>
<dbReference type="SUPFAM" id="SSF56672">
    <property type="entry name" value="DNA/RNA polymerases"/>
    <property type="match status" value="1"/>
</dbReference>
<dbReference type="InterPro" id="IPR043502">
    <property type="entry name" value="DNA/RNA_pol_sf"/>
</dbReference>
<dbReference type="GO" id="GO:0003964">
    <property type="term" value="F:RNA-directed DNA polymerase activity"/>
    <property type="evidence" value="ECO:0007669"/>
    <property type="project" value="UniProtKB-KW"/>
</dbReference>
<comment type="similarity">
    <text evidence="1">Belongs to the bacterial reverse transcriptase family.</text>
</comment>
<dbReference type="AlphaFoldDB" id="A0A1S6XYB6"/>
<keyword evidence="3" id="KW-0695">RNA-directed DNA polymerase</keyword>
<dbReference type="CDD" id="cd01651">
    <property type="entry name" value="RT_G2_intron"/>
    <property type="match status" value="1"/>
</dbReference>
<keyword evidence="3" id="KW-0548">Nucleotidyltransferase</keyword>
<evidence type="ECO:0000313" key="3">
    <source>
        <dbReference type="EMBL" id="AQX35407.1"/>
    </source>
</evidence>
<dbReference type="GO" id="GO:0003676">
    <property type="term" value="F:nucleic acid binding"/>
    <property type="evidence" value="ECO:0007669"/>
    <property type="project" value="InterPro"/>
</dbReference>
<sequence length="574" mass="65593">MTVQSKIRTGASSHYPAEWHSIDWAKCYREVRGLQARIVKATREGKTGKVQSLQWVLTHSFSGKALAVRRVTENKGRRTPGVDGITWSTPEAKFQAILSLTRRGYRPQPLRRLLIPKRNGKLRPLGIPTMRDRAMQALYLFALEPLAETTADRRSFGFRPKRSTSDAIEQCFTVLSKKDSAQWILEGDIKGCFDNISHNWLLGHITVDRTILRKWLKAGYMENRQLFPTDSGTPQGGIISPTLANLALDGLEAELSSTFRVRRVRGKDISPKINYVRYADDFIITGTSKEILDNEVRPLVEAFMQNRGLTLSPEKTRITHINEGFDFLGQNIRKYDGKLLIKPSKTSISDLLSKVRLIVKGNKAIEQSKLIEMLNPLISGWANYHQHVVSKAIYAKVDHEIWCALWRWARRRHPQKGCTWVKRRYFRTQGSRNWIFAVKTAALYPDGKPVLISLRKAVDTRVIRHRKIRLEANAFDPQWETYFEERAGLKMQNTLKGRKKLTSLWSSQGGVCPVCKVRITSESGWHIHHLIRRTDGGENGNNNLVMVHPTCHRQIHANNLSIVKPVRESGSRKA</sequence>
<dbReference type="InterPro" id="IPR051083">
    <property type="entry name" value="GrpII_Intron_Splice-Mob/Def"/>
</dbReference>
<evidence type="ECO:0000259" key="2">
    <source>
        <dbReference type="PROSITE" id="PS50878"/>
    </source>
</evidence>
<dbReference type="InterPro" id="IPR000477">
    <property type="entry name" value="RT_dom"/>
</dbReference>
<dbReference type="GO" id="GO:0008270">
    <property type="term" value="F:zinc ion binding"/>
    <property type="evidence" value="ECO:0007669"/>
    <property type="project" value="InterPro"/>
</dbReference>
<dbReference type="PROSITE" id="PS50878">
    <property type="entry name" value="RT_POL"/>
    <property type="match status" value="1"/>
</dbReference>
<dbReference type="Pfam" id="PF13655">
    <property type="entry name" value="RVT_N"/>
    <property type="match status" value="1"/>
</dbReference>
<name>A0A1S6XYB6_ENTCL</name>
<reference evidence="3" key="1">
    <citation type="journal article" date="2017" name="Antimicrob. Agents Chemother.">
        <title>Enterobacter cloacae Complex Isolates Harboring blaNMC-A or blaIMI-Type Class A Carbapenemase Genes on Novel Chromosomal Integrative Elements and Plasmids.</title>
        <authorList>
            <person name="Boyd D.A."/>
            <person name="Mataseje L.F."/>
            <person name="Davidson R."/>
            <person name="Delport J.A."/>
            <person name="Fuller J."/>
            <person name="Hoang L."/>
            <person name="Lefebvre B."/>
            <person name="Levett P.N."/>
            <person name="Roscoe D.L."/>
            <person name="Willey B.M."/>
            <person name="Mulvey M.R."/>
        </authorList>
    </citation>
    <scope>NUCLEOTIDE SEQUENCE</scope>
    <source>
        <strain evidence="3">N13-1531</strain>
        <plasmid evidence="3">pIMI-5</plasmid>
    </source>
</reference>
<dbReference type="Pfam" id="PF00078">
    <property type="entry name" value="RVT_1"/>
    <property type="match status" value="1"/>
</dbReference>
<geneLocation type="plasmid" evidence="3">
    <name>pIMI-5</name>
</geneLocation>